<evidence type="ECO:0000256" key="11">
    <source>
        <dbReference type="ARBA" id="ARBA00023004"/>
    </source>
</evidence>
<dbReference type="InterPro" id="IPR004821">
    <property type="entry name" value="Cyt_trans-like"/>
</dbReference>
<dbReference type="InterPro" id="IPR005249">
    <property type="entry name" value="YqeK"/>
</dbReference>
<dbReference type="InterPro" id="IPR005248">
    <property type="entry name" value="NadD/NMNAT"/>
</dbReference>
<dbReference type="GO" id="GO:0046872">
    <property type="term" value="F:metal ion binding"/>
    <property type="evidence" value="ECO:0007669"/>
    <property type="project" value="UniProtKB-KW"/>
</dbReference>
<dbReference type="SMART" id="SM00471">
    <property type="entry name" value="HDc"/>
    <property type="match status" value="1"/>
</dbReference>
<dbReference type="NCBIfam" id="NF005519">
    <property type="entry name" value="PRK07152.1"/>
    <property type="match status" value="1"/>
</dbReference>
<keyword evidence="8 15" id="KW-0547">Nucleotide-binding</keyword>
<dbReference type="EC" id="2.7.7.18" evidence="15"/>
<dbReference type="PANTHER" id="PTHR39321:SF3">
    <property type="entry name" value="PHOSPHOPANTETHEINE ADENYLYLTRANSFERASE"/>
    <property type="match status" value="1"/>
</dbReference>
<dbReference type="SUPFAM" id="SSF52374">
    <property type="entry name" value="Nucleotidylyl transferase"/>
    <property type="match status" value="1"/>
</dbReference>
<keyword evidence="10 15" id="KW-0067">ATP-binding</keyword>
<dbReference type="Pfam" id="PF01467">
    <property type="entry name" value="CTP_transf_like"/>
    <property type="match status" value="1"/>
</dbReference>
<dbReference type="PANTHER" id="PTHR39321">
    <property type="entry name" value="NICOTINATE-NUCLEOTIDE ADENYLYLTRANSFERASE-RELATED"/>
    <property type="match status" value="1"/>
</dbReference>
<keyword evidence="4 15" id="KW-0662">Pyridine nucleotide biosynthesis</keyword>
<evidence type="ECO:0000256" key="1">
    <source>
        <dbReference type="ARBA" id="ARBA00002324"/>
    </source>
</evidence>
<keyword evidence="18" id="KW-1185">Reference proteome</keyword>
<dbReference type="UniPathway" id="UPA00253">
    <property type="reaction ID" value="UER00332"/>
</dbReference>
<evidence type="ECO:0000313" key="17">
    <source>
        <dbReference type="EMBL" id="ACC98449.1"/>
    </source>
</evidence>
<evidence type="ECO:0000256" key="13">
    <source>
        <dbReference type="ARBA" id="ARBA00048721"/>
    </source>
</evidence>
<dbReference type="NCBIfam" id="TIGR00125">
    <property type="entry name" value="cyt_tran_rel"/>
    <property type="match status" value="1"/>
</dbReference>
<evidence type="ECO:0000256" key="7">
    <source>
        <dbReference type="ARBA" id="ARBA00022723"/>
    </source>
</evidence>
<evidence type="ECO:0000256" key="6">
    <source>
        <dbReference type="ARBA" id="ARBA00022695"/>
    </source>
</evidence>
<dbReference type="InterPro" id="IPR003607">
    <property type="entry name" value="HD/PDEase_dom"/>
</dbReference>
<dbReference type="EMBL" id="CP001055">
    <property type="protein sequence ID" value="ACC98449.1"/>
    <property type="molecule type" value="Genomic_DNA"/>
</dbReference>
<keyword evidence="7" id="KW-0479">Metal-binding</keyword>
<evidence type="ECO:0000256" key="14">
    <source>
        <dbReference type="ARBA" id="ARBA00049417"/>
    </source>
</evidence>
<dbReference type="GO" id="GO:0004515">
    <property type="term" value="F:nicotinate-nucleotide adenylyltransferase activity"/>
    <property type="evidence" value="ECO:0007669"/>
    <property type="project" value="UniProtKB-UniRule"/>
</dbReference>
<dbReference type="InterPro" id="IPR006674">
    <property type="entry name" value="HD_domain"/>
</dbReference>
<feature type="domain" description="HD/PDEase" evidence="16">
    <location>
        <begin position="199"/>
        <end position="327"/>
    </location>
</feature>
<evidence type="ECO:0000313" key="18">
    <source>
        <dbReference type="Proteomes" id="UP000001029"/>
    </source>
</evidence>
<dbReference type="GO" id="GO:0005524">
    <property type="term" value="F:ATP binding"/>
    <property type="evidence" value="ECO:0007669"/>
    <property type="project" value="UniProtKB-KW"/>
</dbReference>
<dbReference type="CDD" id="cd00077">
    <property type="entry name" value="HDc"/>
    <property type="match status" value="1"/>
</dbReference>
<dbReference type="HOGENOM" id="CLU_050191_0_0_0"/>
<comment type="catalytic activity">
    <reaction evidence="13 15">
        <text>nicotinate beta-D-ribonucleotide + ATP + H(+) = deamido-NAD(+) + diphosphate</text>
        <dbReference type="Rhea" id="RHEA:22860"/>
        <dbReference type="ChEBI" id="CHEBI:15378"/>
        <dbReference type="ChEBI" id="CHEBI:30616"/>
        <dbReference type="ChEBI" id="CHEBI:33019"/>
        <dbReference type="ChEBI" id="CHEBI:57502"/>
        <dbReference type="ChEBI" id="CHEBI:58437"/>
        <dbReference type="EC" id="2.7.7.18"/>
    </reaction>
</comment>
<organism evidence="17 18">
    <name type="scientific">Elusimicrobium minutum (strain Pei191)</name>
    <dbReference type="NCBI Taxonomy" id="445932"/>
    <lineage>
        <taxon>Bacteria</taxon>
        <taxon>Pseudomonadati</taxon>
        <taxon>Elusimicrobiota</taxon>
        <taxon>Elusimicrobia</taxon>
        <taxon>Elusimicrobiales</taxon>
        <taxon>Elusimicrobiaceae</taxon>
        <taxon>Elusimicrobium</taxon>
    </lineage>
</organism>
<accession>B2KD53</accession>
<dbReference type="RefSeq" id="WP_012415064.1">
    <property type="nucleotide sequence ID" value="NC_010644.1"/>
</dbReference>
<evidence type="ECO:0000256" key="5">
    <source>
        <dbReference type="ARBA" id="ARBA00022679"/>
    </source>
</evidence>
<evidence type="ECO:0000259" key="16">
    <source>
        <dbReference type="SMART" id="SM00471"/>
    </source>
</evidence>
<keyword evidence="9" id="KW-0378">Hydrolase</keyword>
<dbReference type="CDD" id="cd02165">
    <property type="entry name" value="NMNAT"/>
    <property type="match status" value="1"/>
</dbReference>
<evidence type="ECO:0000256" key="9">
    <source>
        <dbReference type="ARBA" id="ARBA00022801"/>
    </source>
</evidence>
<keyword evidence="12 15" id="KW-0520">NAD</keyword>
<dbReference type="Gene3D" id="3.40.50.620">
    <property type="entry name" value="HUPs"/>
    <property type="match status" value="1"/>
</dbReference>
<dbReference type="STRING" id="445932.Emin_0894"/>
<evidence type="ECO:0000256" key="10">
    <source>
        <dbReference type="ARBA" id="ARBA00022840"/>
    </source>
</evidence>
<keyword evidence="5 15" id="KW-0808">Transferase</keyword>
<dbReference type="Proteomes" id="UP000001029">
    <property type="component" value="Chromosome"/>
</dbReference>
<comment type="catalytic activity">
    <reaction evidence="14">
        <text>P(1),P(4)-bis(5'-adenosyl) tetraphosphate + H2O = 2 ADP + 2 H(+)</text>
        <dbReference type="Rhea" id="RHEA:24252"/>
        <dbReference type="ChEBI" id="CHEBI:15377"/>
        <dbReference type="ChEBI" id="CHEBI:15378"/>
        <dbReference type="ChEBI" id="CHEBI:58141"/>
        <dbReference type="ChEBI" id="CHEBI:456216"/>
        <dbReference type="EC" id="3.6.1.41"/>
    </reaction>
</comment>
<dbReference type="NCBIfam" id="TIGR00488">
    <property type="entry name" value="bis(5'-nucleosyl)-tetraphosphatase (symmetrical) YqeK"/>
    <property type="match status" value="1"/>
</dbReference>
<dbReference type="Pfam" id="PF01966">
    <property type="entry name" value="HD"/>
    <property type="match status" value="1"/>
</dbReference>
<dbReference type="Gene3D" id="1.10.3210.10">
    <property type="entry name" value="Hypothetical protein af1432"/>
    <property type="match status" value="1"/>
</dbReference>
<dbReference type="GO" id="GO:0009435">
    <property type="term" value="P:NAD+ biosynthetic process"/>
    <property type="evidence" value="ECO:0007669"/>
    <property type="project" value="UniProtKB-UniRule"/>
</dbReference>
<dbReference type="InterPro" id="IPR014729">
    <property type="entry name" value="Rossmann-like_a/b/a_fold"/>
</dbReference>
<keyword evidence="11" id="KW-0408">Iron</keyword>
<gene>
    <name evidence="15" type="primary">nadD</name>
    <name evidence="17" type="ordered locus">Emin_0894</name>
</gene>
<keyword evidence="6 15" id="KW-0548">Nucleotidyltransferase</keyword>
<evidence type="ECO:0000256" key="2">
    <source>
        <dbReference type="ARBA" id="ARBA00005019"/>
    </source>
</evidence>
<dbReference type="KEGG" id="emi:Emin_0894"/>
<reference evidence="17 18" key="1">
    <citation type="journal article" date="2009" name="Appl. Environ. Microbiol.">
        <title>Genomic analysis of 'Elusimicrobium minutum,' the first cultivated representative of the phylum 'Elusimicrobia' (formerly termite group 1).</title>
        <authorList>
            <person name="Herlemann D.P.R."/>
            <person name="Geissinger O."/>
            <person name="Ikeda-Ohtsubo W."/>
            <person name="Kunin V."/>
            <person name="Sun H."/>
            <person name="Lapidus A."/>
            <person name="Hugenholtz P."/>
            <person name="Brune A."/>
        </authorList>
    </citation>
    <scope>NUCLEOTIDE SEQUENCE [LARGE SCALE GENOMIC DNA]</scope>
    <source>
        <strain evidence="17 18">Pei191</strain>
    </source>
</reference>
<sequence>MKILYFGGSFDPVHRGHTALLKAAVKEIKPDIIHIIPAFHSPFKERSNTPFDLRMDMVRQAFKDIKVNIIFDNFEQRQNKKTFAWQNVEHIKKTYENPKIFMLVGTDALNDIPKWSNPEYLFKNVIVVAGKRVGLAAEEKLPFKYHTLKARLPRISSSQIRLEIMISGAASEELGPIKKIIDDNRLYFLNLHDWLKKNLKENRYLHSKAVSALAAQLALINEVYPERSALAALLHDCGKSMSPKELIAYCDKHNIRLPYYKEICENGPDLLHSFVSAHIAQHVFKITDEEILAAVREHTLGAVNMGVYSKILYVADTGSKDRKYKGAFTVRDLALKDLDTALVAATRMKLIFTVEAGKWLCPEGNIVWNNLVSKK</sequence>
<dbReference type="AlphaFoldDB" id="B2KD53"/>
<dbReference type="GO" id="GO:0008803">
    <property type="term" value="F:bis(5'-nucleosyl)-tetraphosphatase (symmetrical) activity"/>
    <property type="evidence" value="ECO:0007669"/>
    <property type="project" value="UniProtKB-EC"/>
</dbReference>
<evidence type="ECO:0000256" key="12">
    <source>
        <dbReference type="ARBA" id="ARBA00023027"/>
    </source>
</evidence>
<dbReference type="HAMAP" id="MF_00244">
    <property type="entry name" value="NaMN_adenylyltr"/>
    <property type="match status" value="1"/>
</dbReference>
<dbReference type="SUPFAM" id="SSF109604">
    <property type="entry name" value="HD-domain/PDEase-like"/>
    <property type="match status" value="1"/>
</dbReference>
<comment type="similarity">
    <text evidence="3 15">Belongs to the NadD family.</text>
</comment>
<comment type="function">
    <text evidence="1 15">Catalyzes the reversible adenylation of nicotinate mononucleotide (NaMN) to nicotinic acid adenine dinucleotide (NaAD).</text>
</comment>
<evidence type="ECO:0000256" key="15">
    <source>
        <dbReference type="HAMAP-Rule" id="MF_00244"/>
    </source>
</evidence>
<comment type="pathway">
    <text evidence="2 15">Cofactor biosynthesis; NAD(+) biosynthesis; deamido-NAD(+) from nicotinate D-ribonucleotide: step 1/1.</text>
</comment>
<protein>
    <recommendedName>
        <fullName evidence="15">Probable nicotinate-nucleotide adenylyltransferase</fullName>
        <ecNumber evidence="15">2.7.7.18</ecNumber>
    </recommendedName>
    <alternativeName>
        <fullName evidence="15">Deamido-NAD(+) diphosphorylase</fullName>
    </alternativeName>
    <alternativeName>
        <fullName evidence="15">Deamido-NAD(+) pyrophosphorylase</fullName>
    </alternativeName>
    <alternativeName>
        <fullName evidence="15">Nicotinate mononucleotide adenylyltransferase</fullName>
        <shortName evidence="15">NaMN adenylyltransferase</shortName>
    </alternativeName>
</protein>
<proteinExistence type="inferred from homology"/>
<evidence type="ECO:0000256" key="3">
    <source>
        <dbReference type="ARBA" id="ARBA00009014"/>
    </source>
</evidence>
<dbReference type="OrthoDB" id="5295945at2"/>
<name>B2KD53_ELUMP</name>
<evidence type="ECO:0000256" key="8">
    <source>
        <dbReference type="ARBA" id="ARBA00022741"/>
    </source>
</evidence>
<evidence type="ECO:0000256" key="4">
    <source>
        <dbReference type="ARBA" id="ARBA00022642"/>
    </source>
</evidence>